<dbReference type="GO" id="GO:0008137">
    <property type="term" value="F:NADH dehydrogenase (ubiquinone) activity"/>
    <property type="evidence" value="ECO:0007669"/>
    <property type="project" value="InterPro"/>
</dbReference>
<proteinExistence type="inferred from homology"/>
<dbReference type="AlphaFoldDB" id="E4RYP3"/>
<dbReference type="InterPro" id="IPR010218">
    <property type="entry name" value="NADH_DH_suC"/>
</dbReference>
<comment type="function">
    <text evidence="3">NDH-1 shuttles electrons from NADH, via FMN and iron-sulfur (Fe-S) centers, to quinones in the respiratory chain. The immediate electron acceptor for the enzyme in this species is believed to be a menaquinone. Couples the redox reaction to proton translocation (for every two electrons transferred, four hydrogen ions are translocated across the cytoplasmic membrane), and thus conserves the redox energy in a proton gradient.</text>
</comment>
<reference evidence="7 8" key="2">
    <citation type="journal article" date="2011" name="Stand. Genomic Sci.">
        <title>Complete genome sequence of Leadbetterella byssophila type strain (4M15).</title>
        <authorList>
            <person name="Abt B."/>
            <person name="Teshima H."/>
            <person name="Lucas S."/>
            <person name="Lapidus A."/>
            <person name="Del Rio T.G."/>
            <person name="Nolan M."/>
            <person name="Tice H."/>
            <person name="Cheng J.F."/>
            <person name="Pitluck S."/>
            <person name="Liolios K."/>
            <person name="Pagani I."/>
            <person name="Ivanova N."/>
            <person name="Mavromatis K."/>
            <person name="Pati A."/>
            <person name="Tapia R."/>
            <person name="Han C."/>
            <person name="Goodwin L."/>
            <person name="Chen A."/>
            <person name="Palaniappan K."/>
            <person name="Land M."/>
            <person name="Hauser L."/>
            <person name="Chang Y.J."/>
            <person name="Jeffries C.D."/>
            <person name="Rohde M."/>
            <person name="Goker M."/>
            <person name="Tindall B.J."/>
            <person name="Detter J.C."/>
            <person name="Woyke T."/>
            <person name="Bristow J."/>
            <person name="Eisen J.A."/>
            <person name="Markowitz V."/>
            <person name="Hugenholtz P."/>
            <person name="Klenk H.P."/>
            <person name="Kyrpides N.C."/>
        </authorList>
    </citation>
    <scope>NUCLEOTIDE SEQUENCE [LARGE SCALE GENOMIC DNA]</scope>
    <source>
        <strain evidence="8">DSM 17132 / JCM 16389 / KACC 11308 / NBRC 106382 / 4M15</strain>
    </source>
</reference>
<evidence type="ECO:0000256" key="1">
    <source>
        <dbReference type="ARBA" id="ARBA00007569"/>
    </source>
</evidence>
<evidence type="ECO:0000256" key="3">
    <source>
        <dbReference type="HAMAP-Rule" id="MF_01357"/>
    </source>
</evidence>
<evidence type="ECO:0000313" key="7">
    <source>
        <dbReference type="EMBL" id="ADQ16405.1"/>
    </source>
</evidence>
<dbReference type="HOGENOM" id="CLU_042628_6_3_10"/>
<dbReference type="EMBL" id="CP002305">
    <property type="protein sequence ID" value="ADQ16405.1"/>
    <property type="molecule type" value="Genomic_DNA"/>
</dbReference>
<organism evidence="7 8">
    <name type="scientific">Leadbetterella byssophila (strain DSM 17132 / JCM 16389 / KACC 11308 / NBRC 106382 / 4M15)</name>
    <dbReference type="NCBI Taxonomy" id="649349"/>
    <lineage>
        <taxon>Bacteria</taxon>
        <taxon>Pseudomonadati</taxon>
        <taxon>Bacteroidota</taxon>
        <taxon>Cytophagia</taxon>
        <taxon>Cytophagales</taxon>
        <taxon>Leadbetterellaceae</taxon>
        <taxon>Leadbetterella</taxon>
    </lineage>
</organism>
<dbReference type="EC" id="7.1.1.-" evidence="3"/>
<comment type="subunit">
    <text evidence="3">NDH-1 is composed of 14 different subunits. Subunits NuoB, C, D, E, F, and G constitute the peripheral sector of the complex.</text>
</comment>
<dbReference type="InterPro" id="IPR001268">
    <property type="entry name" value="NADH_UbQ_OxRdtase_30kDa_su"/>
</dbReference>
<comment type="subcellular location">
    <subcellularLocation>
        <location evidence="3">Cell inner membrane</location>
        <topology evidence="3">Peripheral membrane protein</topology>
        <orientation evidence="3">Cytoplasmic side</orientation>
    </subcellularLocation>
</comment>
<name>E4RYP3_LEAB4</name>
<dbReference type="Proteomes" id="UP000007435">
    <property type="component" value="Chromosome"/>
</dbReference>
<keyword evidence="7" id="KW-0560">Oxidoreductase</keyword>
<dbReference type="PANTHER" id="PTHR10884">
    <property type="entry name" value="NADH DEHYDROGENASE UBIQUINONE IRON-SULFUR PROTEIN 3"/>
    <property type="match status" value="1"/>
</dbReference>
<dbReference type="SUPFAM" id="SSF143243">
    <property type="entry name" value="Nqo5-like"/>
    <property type="match status" value="1"/>
</dbReference>
<comment type="similarity">
    <text evidence="1 3 4">Belongs to the complex I 30 kDa subunit family.</text>
</comment>
<evidence type="ECO:0000256" key="2">
    <source>
        <dbReference type="ARBA" id="ARBA00022448"/>
    </source>
</evidence>
<keyword evidence="3" id="KW-0997">Cell inner membrane</keyword>
<dbReference type="RefSeq" id="WP_013407457.1">
    <property type="nucleotide sequence ID" value="NC_014655.1"/>
</dbReference>
<dbReference type="InterPro" id="IPR037232">
    <property type="entry name" value="NADH_quin_OxRdtase_su_C/D-like"/>
</dbReference>
<dbReference type="HAMAP" id="MF_01357">
    <property type="entry name" value="NDH1_NuoC"/>
    <property type="match status" value="1"/>
</dbReference>
<feature type="domain" description="NADH:ubiquinone oxidoreductase 30kDa subunit" evidence="6">
    <location>
        <begin position="33"/>
        <end position="152"/>
    </location>
</feature>
<dbReference type="OrthoDB" id="9803286at2"/>
<keyword evidence="3" id="KW-1003">Cell membrane</keyword>
<dbReference type="GO" id="GO:0050136">
    <property type="term" value="F:NADH dehydrogenase (quinone) (non-electrogenic) activity"/>
    <property type="evidence" value="ECO:0007669"/>
    <property type="project" value="UniProtKB-UniRule"/>
</dbReference>
<evidence type="ECO:0000259" key="6">
    <source>
        <dbReference type="Pfam" id="PF00329"/>
    </source>
</evidence>
<keyword evidence="3 4" id="KW-1278">Translocase</keyword>
<keyword evidence="8" id="KW-1185">Reference proteome</keyword>
<evidence type="ECO:0000313" key="8">
    <source>
        <dbReference type="Proteomes" id="UP000007435"/>
    </source>
</evidence>
<dbReference type="NCBIfam" id="TIGR01961">
    <property type="entry name" value="NuoC_fam"/>
    <property type="match status" value="1"/>
</dbReference>
<evidence type="ECO:0000256" key="4">
    <source>
        <dbReference type="RuleBase" id="RU003456"/>
    </source>
</evidence>
<dbReference type="eggNOG" id="COG0852">
    <property type="taxonomic scope" value="Bacteria"/>
</dbReference>
<reference key="1">
    <citation type="submission" date="2010-11" db="EMBL/GenBank/DDBJ databases">
        <title>The complete genome of Leadbetterella byssophila DSM 17132.</title>
        <authorList>
            <consortium name="US DOE Joint Genome Institute (JGI-PGF)"/>
            <person name="Lucas S."/>
            <person name="Copeland A."/>
            <person name="Lapidus A."/>
            <person name="Glavina del Rio T."/>
            <person name="Dalin E."/>
            <person name="Tice H."/>
            <person name="Bruce D."/>
            <person name="Goodwin L."/>
            <person name="Pitluck S."/>
            <person name="Kyrpides N."/>
            <person name="Mavromatis K."/>
            <person name="Ivanova N."/>
            <person name="Teshima H."/>
            <person name="Brettin T."/>
            <person name="Detter J.C."/>
            <person name="Han C."/>
            <person name="Tapia R."/>
            <person name="Land M."/>
            <person name="Hauser L."/>
            <person name="Markowitz V."/>
            <person name="Cheng J.-F."/>
            <person name="Hugenholtz P."/>
            <person name="Woyke T."/>
            <person name="Wu D."/>
            <person name="Tindall B."/>
            <person name="Pomrenke H.G."/>
            <person name="Brambilla E."/>
            <person name="Klenk H.-P."/>
            <person name="Eisen J.A."/>
        </authorList>
    </citation>
    <scope>NUCLEOTIDE SEQUENCE [LARGE SCALE GENOMIC DNA]</scope>
    <source>
        <strain>DSM 17132</strain>
    </source>
</reference>
<protein>
    <recommendedName>
        <fullName evidence="3">NADH-quinone oxidoreductase subunit C</fullName>
        <ecNumber evidence="3">7.1.1.-</ecNumber>
    </recommendedName>
    <alternativeName>
        <fullName evidence="3">NADH dehydrogenase I subunit C</fullName>
    </alternativeName>
    <alternativeName>
        <fullName evidence="3">NDH-1 subunit C</fullName>
    </alternativeName>
</protein>
<comment type="catalytic activity">
    <reaction evidence="3 5">
        <text>a quinone + NADH + 5 H(+)(in) = a quinol + NAD(+) + 4 H(+)(out)</text>
        <dbReference type="Rhea" id="RHEA:57888"/>
        <dbReference type="ChEBI" id="CHEBI:15378"/>
        <dbReference type="ChEBI" id="CHEBI:24646"/>
        <dbReference type="ChEBI" id="CHEBI:57540"/>
        <dbReference type="ChEBI" id="CHEBI:57945"/>
        <dbReference type="ChEBI" id="CHEBI:132124"/>
    </reaction>
</comment>
<dbReference type="InterPro" id="IPR020396">
    <property type="entry name" value="NADH_UbQ_OxRdtase_CS"/>
</dbReference>
<dbReference type="STRING" id="649349.Lbys_0643"/>
<dbReference type="PROSITE" id="PS00542">
    <property type="entry name" value="COMPLEX1_30K"/>
    <property type="match status" value="1"/>
</dbReference>
<accession>E4RYP3</accession>
<dbReference type="KEGG" id="lby:Lbys_0643"/>
<gene>
    <name evidence="3" type="primary">nuoC</name>
    <name evidence="7" type="ordered locus">Lbys_0643</name>
</gene>
<dbReference type="GO" id="GO:0048038">
    <property type="term" value="F:quinone binding"/>
    <property type="evidence" value="ECO:0007669"/>
    <property type="project" value="UniProtKB-KW"/>
</dbReference>
<dbReference type="GO" id="GO:0005886">
    <property type="term" value="C:plasma membrane"/>
    <property type="evidence" value="ECO:0007669"/>
    <property type="project" value="UniProtKB-SubCell"/>
</dbReference>
<keyword evidence="3 5" id="KW-0874">Quinone</keyword>
<dbReference type="Gene3D" id="3.30.460.80">
    <property type="entry name" value="NADH:ubiquinone oxidoreductase, 30kDa subunit"/>
    <property type="match status" value="1"/>
</dbReference>
<keyword evidence="3" id="KW-0472">Membrane</keyword>
<sequence length="163" mass="18764">MNLSSSLHIAQTLEKELGIAVEYHGDVLQPFLQIKSEDLHSICTFLNKTPGFYFDFLHCITCVDNGPSAGTLDLIYHLSSLPLEHGIILKMTLPREDSEAPSLTELWKTADWHEREIFDLFGVKFTGHPDLRRILLPADWQGHPLRKDYVEQTHYHGIKVKWE</sequence>
<dbReference type="PANTHER" id="PTHR10884:SF14">
    <property type="entry name" value="NADH DEHYDROGENASE [UBIQUINONE] IRON-SULFUR PROTEIN 3, MITOCHONDRIAL"/>
    <property type="match status" value="1"/>
</dbReference>
<keyword evidence="2 3" id="KW-0813">Transport</keyword>
<dbReference type="Pfam" id="PF00329">
    <property type="entry name" value="Complex1_30kDa"/>
    <property type="match status" value="1"/>
</dbReference>
<evidence type="ECO:0000256" key="5">
    <source>
        <dbReference type="RuleBase" id="RU003582"/>
    </source>
</evidence>
<keyword evidence="3 4" id="KW-0520">NAD</keyword>